<dbReference type="EMBL" id="BMMQ01000001">
    <property type="protein sequence ID" value="GGO59057.1"/>
    <property type="molecule type" value="Genomic_DNA"/>
</dbReference>
<dbReference type="Proteomes" id="UP000638043">
    <property type="component" value="Unassembled WGS sequence"/>
</dbReference>
<feature type="compositionally biased region" description="Pro residues" evidence="1">
    <location>
        <begin position="173"/>
        <end position="188"/>
    </location>
</feature>
<feature type="signal peptide" evidence="3">
    <location>
        <begin position="1"/>
        <end position="22"/>
    </location>
</feature>
<keyword evidence="5" id="KW-1185">Reference proteome</keyword>
<gene>
    <name evidence="4" type="ORF">GCM10010910_01090</name>
</gene>
<evidence type="ECO:0000256" key="3">
    <source>
        <dbReference type="SAM" id="SignalP"/>
    </source>
</evidence>
<dbReference type="RefSeq" id="WP_188699389.1">
    <property type="nucleotide sequence ID" value="NZ_BMMQ01000001.1"/>
</dbReference>
<organism evidence="4 5">
    <name type="scientific">Microbacterium nanhaiense</name>
    <dbReference type="NCBI Taxonomy" id="1301026"/>
    <lineage>
        <taxon>Bacteria</taxon>
        <taxon>Bacillati</taxon>
        <taxon>Actinomycetota</taxon>
        <taxon>Actinomycetes</taxon>
        <taxon>Micrococcales</taxon>
        <taxon>Microbacteriaceae</taxon>
        <taxon>Microbacterium</taxon>
    </lineage>
</organism>
<comment type="caution">
    <text evidence="4">The sequence shown here is derived from an EMBL/GenBank/DDBJ whole genome shotgun (WGS) entry which is preliminary data.</text>
</comment>
<proteinExistence type="predicted"/>
<protein>
    <recommendedName>
        <fullName evidence="6">Gram-positive cocci surface proteins LPxTG domain-containing protein</fullName>
    </recommendedName>
</protein>
<keyword evidence="3" id="KW-0732">Signal</keyword>
<keyword evidence="2" id="KW-0472">Membrane</keyword>
<evidence type="ECO:0000313" key="4">
    <source>
        <dbReference type="EMBL" id="GGO59057.1"/>
    </source>
</evidence>
<feature type="chain" id="PRO_5047322631" description="Gram-positive cocci surface proteins LPxTG domain-containing protein" evidence="3">
    <location>
        <begin position="23"/>
        <end position="223"/>
    </location>
</feature>
<reference evidence="5" key="1">
    <citation type="journal article" date="2019" name="Int. J. Syst. Evol. Microbiol.">
        <title>The Global Catalogue of Microorganisms (GCM) 10K type strain sequencing project: providing services to taxonomists for standard genome sequencing and annotation.</title>
        <authorList>
            <consortium name="The Broad Institute Genomics Platform"/>
            <consortium name="The Broad Institute Genome Sequencing Center for Infectious Disease"/>
            <person name="Wu L."/>
            <person name="Ma J."/>
        </authorList>
    </citation>
    <scope>NUCLEOTIDE SEQUENCE [LARGE SCALE GENOMIC DNA]</scope>
    <source>
        <strain evidence="5">CGMCC 4.7181</strain>
    </source>
</reference>
<name>A0ABQ2MUJ4_9MICO</name>
<keyword evidence="2" id="KW-1133">Transmembrane helix</keyword>
<accession>A0ABQ2MUJ4</accession>
<feature type="region of interest" description="Disordered" evidence="1">
    <location>
        <begin position="124"/>
        <end position="200"/>
    </location>
</feature>
<feature type="transmembrane region" description="Helical" evidence="2">
    <location>
        <begin position="198"/>
        <end position="216"/>
    </location>
</feature>
<keyword evidence="2" id="KW-0812">Transmembrane</keyword>
<evidence type="ECO:0000256" key="2">
    <source>
        <dbReference type="SAM" id="Phobius"/>
    </source>
</evidence>
<evidence type="ECO:0000256" key="1">
    <source>
        <dbReference type="SAM" id="MobiDB-lite"/>
    </source>
</evidence>
<feature type="compositionally biased region" description="Acidic residues" evidence="1">
    <location>
        <begin position="163"/>
        <end position="172"/>
    </location>
</feature>
<evidence type="ECO:0008006" key="6">
    <source>
        <dbReference type="Google" id="ProtNLM"/>
    </source>
</evidence>
<sequence length="223" mass="23375">MKKTLTAAIATALILAPTMAHAGTDPYTVDAAGITINTGPIPDNFHINVRTTANVSYNIHGESKCITRTDAECAGQRHEVAQLIGQTFVPWSIFGIPEGQACAIWIQYSGTNYHFGEAETAGQVAGPDCAAPSDPDDPKTTPTDPPVTPEPTEEPTPEPTPEPTEEPTEEPTPEPTETPEPTTPPGPVEPAGSDMRPLIALGGGGLIAAGLAALLIRRKKAQR</sequence>
<evidence type="ECO:0000313" key="5">
    <source>
        <dbReference type="Proteomes" id="UP000638043"/>
    </source>
</evidence>